<dbReference type="InterPro" id="IPR021825">
    <property type="entry name" value="RETICULATA-related"/>
</dbReference>
<dbReference type="Gramene" id="TraesARI2D03G01188060.1">
    <property type="protein sequence ID" value="TraesARI2D03G01188060.1"/>
    <property type="gene ID" value="TraesARI2D03G01188060"/>
</dbReference>
<dbReference type="Gramene" id="TraesLAC2D03G01123470.1">
    <property type="protein sequence ID" value="TraesLAC2D03G01123470.1"/>
    <property type="gene ID" value="TraesLAC2D03G01123470"/>
</dbReference>
<dbReference type="Gramene" id="TraesJUL2D03G01178210.1">
    <property type="protein sequence ID" value="TraesJUL2D03G01178210.1"/>
    <property type="gene ID" value="TraesJUL2D03G01178210"/>
</dbReference>
<organism evidence="11">
    <name type="scientific">Triticum aestivum</name>
    <name type="common">Wheat</name>
    <dbReference type="NCBI Taxonomy" id="4565"/>
    <lineage>
        <taxon>Eukaryota</taxon>
        <taxon>Viridiplantae</taxon>
        <taxon>Streptophyta</taxon>
        <taxon>Embryophyta</taxon>
        <taxon>Tracheophyta</taxon>
        <taxon>Spermatophyta</taxon>
        <taxon>Magnoliopsida</taxon>
        <taxon>Liliopsida</taxon>
        <taxon>Poales</taxon>
        <taxon>Poaceae</taxon>
        <taxon>BOP clade</taxon>
        <taxon>Pooideae</taxon>
        <taxon>Triticodae</taxon>
        <taxon>Triticeae</taxon>
        <taxon>Triticinae</taxon>
        <taxon>Triticum</taxon>
    </lineage>
</organism>
<dbReference type="Gramene" id="TraesLDM2D03G01172840.1">
    <property type="protein sequence ID" value="TraesLDM2D03G01172840.1"/>
    <property type="gene ID" value="TraesLDM2D03G01172840"/>
</dbReference>
<dbReference type="Gramene" id="TraesCS2D03G0539200.1">
    <property type="protein sequence ID" value="TraesCS2D03G0539200.1.CDS"/>
    <property type="gene ID" value="TraesCS2D03G0539200"/>
</dbReference>
<dbReference type="AlphaFoldDB" id="A0A1D5UVX1"/>
<evidence type="ECO:0000256" key="7">
    <source>
        <dbReference type="ARBA" id="ARBA00022989"/>
    </source>
</evidence>
<sequence>MSMAFSCASVRLHGRVGTVKCRAVLARPSGCSYPTGRRRIARGIRCQLPPQASADGSAATTSGAAVVAREAGKVAGSAEDVGAVTQPTALQEKGAEVADVSGSGGNAKFRPGGGGGGGGDSGGGGDGGDGHNEGDDEFGPILSFEQVVQEVEKQGVSLSSLPADMIEAAKSIGIQKLLLLRYLDMQASAWPLGPAIRSCGLLRNRMLVDPVFLFKIGTEIVIDTCCATFAEVQKRGDEFWSEFELYAADMLVGVVVNVALVGMLAPYARFRGGSASAGILGRVRHAYDALPSSVFEAERPGYSFSIQQRLGSYLLKGLLYGAVGFSCGLVGQGIANLIMTAKRSVKKSENDVPVPPLLKTSALWGVFLGVSSNTRYQVINGLERLVEASPLGKRVPAASLAFTVSVRFANNVYGGMQFVDWARMSGCQ</sequence>
<dbReference type="PANTHER" id="PTHR31038:SF14">
    <property type="entry name" value="OS07G0240300 PROTEIN"/>
    <property type="match status" value="1"/>
</dbReference>
<dbReference type="Gramene" id="TraesSTA2D03G01161020.1">
    <property type="protein sequence ID" value="TraesSTA2D03G01161020.1"/>
    <property type="gene ID" value="TraesSTA2D03G01161020"/>
</dbReference>
<dbReference type="GO" id="GO:0099402">
    <property type="term" value="P:plant organ development"/>
    <property type="evidence" value="ECO:0000318"/>
    <property type="project" value="GO_Central"/>
</dbReference>
<evidence type="ECO:0000256" key="9">
    <source>
        <dbReference type="SAM" id="MobiDB-lite"/>
    </source>
</evidence>
<dbReference type="Gramene" id="TraesRN2D0100571600.1">
    <property type="protein sequence ID" value="TraesRN2D0100571600.1"/>
    <property type="gene ID" value="TraesRN2D0100571600"/>
</dbReference>
<dbReference type="GeneID" id="123052743"/>
<dbReference type="STRING" id="4565.A0A1D5UVX1"/>
<feature type="transmembrane region" description="Helical" evidence="10">
    <location>
        <begin position="318"/>
        <end position="338"/>
    </location>
</feature>
<dbReference type="Gramene" id="TraesNOR2D03G01188190.1">
    <property type="protein sequence ID" value="TraesNOR2D03G01188190.1"/>
    <property type="gene ID" value="TraesNOR2D03G01188190"/>
</dbReference>
<protein>
    <submittedName>
        <fullName evidence="11">Uncharacterized protein</fullName>
    </submittedName>
</protein>
<comment type="subcellular location">
    <subcellularLocation>
        <location evidence="1">Plastid</location>
        <location evidence="1">Chloroplast membrane</location>
        <topology evidence="1">Multi-pass membrane protein</topology>
    </subcellularLocation>
</comment>
<keyword evidence="3" id="KW-0150">Chloroplast</keyword>
<evidence type="ECO:0000256" key="5">
    <source>
        <dbReference type="ARBA" id="ARBA00022692"/>
    </source>
</evidence>
<dbReference type="ExpressionAtlas" id="A0A1D5UVX1">
    <property type="expression patterns" value="baseline"/>
</dbReference>
<dbReference type="EnsemblPlants" id="TraesCS2D02G241700.1">
    <property type="protein sequence ID" value="TraesCS2D02G241700.1"/>
    <property type="gene ID" value="TraesCS2D02G241700"/>
</dbReference>
<gene>
    <name evidence="11" type="primary">LOC123052743</name>
</gene>
<proteinExistence type="inferred from homology"/>
<name>A0A1D5UVX1_WHEAT</name>
<dbReference type="Proteomes" id="UP000019116">
    <property type="component" value="Chromosome 2D"/>
</dbReference>
<keyword evidence="6" id="KW-0809">Transit peptide</keyword>
<evidence type="ECO:0000256" key="4">
    <source>
        <dbReference type="ARBA" id="ARBA00022640"/>
    </source>
</evidence>
<evidence type="ECO:0000256" key="10">
    <source>
        <dbReference type="SAM" id="Phobius"/>
    </source>
</evidence>
<keyword evidence="5 10" id="KW-0812">Transmembrane</keyword>
<reference evidence="11" key="1">
    <citation type="submission" date="2018-08" db="EMBL/GenBank/DDBJ databases">
        <authorList>
            <person name="Rossello M."/>
        </authorList>
    </citation>
    <scope>NUCLEOTIDE SEQUENCE [LARGE SCALE GENOMIC DNA]</scope>
    <source>
        <strain evidence="11">cv. Chinese Spring</strain>
    </source>
</reference>
<dbReference type="OMA" id="GAAMKSC"/>
<reference evidence="11" key="2">
    <citation type="submission" date="2018-10" db="UniProtKB">
        <authorList>
            <consortium name="EnsemblPlants"/>
        </authorList>
    </citation>
    <scope>IDENTIFICATION</scope>
</reference>
<evidence type="ECO:0000256" key="6">
    <source>
        <dbReference type="ARBA" id="ARBA00022946"/>
    </source>
</evidence>
<comment type="similarity">
    <text evidence="2">Belongs to the RETICULATA family.</text>
</comment>
<feature type="compositionally biased region" description="Gly residues" evidence="9">
    <location>
        <begin position="111"/>
        <end position="127"/>
    </location>
</feature>
<feature type="region of interest" description="Disordered" evidence="9">
    <location>
        <begin position="85"/>
        <end position="138"/>
    </location>
</feature>
<keyword evidence="8 10" id="KW-0472">Membrane</keyword>
<dbReference type="Gramene" id="TraesCAD_scaffold_018299_01G000100.1">
    <property type="protein sequence ID" value="TraesCAD_scaffold_018299_01G000100.1"/>
    <property type="gene ID" value="TraesCAD_scaffold_018299_01G000100"/>
</dbReference>
<dbReference type="Gramene" id="TraesMAC2D03G01170130.1">
    <property type="protein sequence ID" value="TraesMAC2D03G01170130.1"/>
    <property type="gene ID" value="TraesMAC2D03G01170130"/>
</dbReference>
<evidence type="ECO:0000313" key="11">
    <source>
        <dbReference type="EnsemblPlants" id="TraesCS2D02G241700.1"/>
    </source>
</evidence>
<dbReference type="Gramene" id="TraesPARA_EIv1.0_0683930.1">
    <property type="protein sequence ID" value="TraesPARA_EIv1.0_0683930.1.CDS"/>
    <property type="gene ID" value="TraesPARA_EIv1.0_0683930"/>
</dbReference>
<dbReference type="PANTHER" id="PTHR31038">
    <property type="entry name" value="EXPRESSED PROTEIN-RELATED"/>
    <property type="match status" value="1"/>
</dbReference>
<dbReference type="Gramene" id="TraesSYM2D03G01186650.1">
    <property type="protein sequence ID" value="TraesSYM2D03G01186650.1"/>
    <property type="gene ID" value="TraesSYM2D03G01186650"/>
</dbReference>
<keyword evidence="12" id="KW-1185">Reference proteome</keyword>
<dbReference type="Gramene" id="TraesROB_scaffold_014273_01G000100.1">
    <property type="protein sequence ID" value="TraesROB_scaffold_014273_01G000100.1"/>
    <property type="gene ID" value="TraesROB_scaffold_014273_01G000100"/>
</dbReference>
<keyword evidence="7 10" id="KW-1133">Transmembrane helix</keyword>
<dbReference type="Pfam" id="PF11891">
    <property type="entry name" value="RETICULATA-like"/>
    <property type="match status" value="1"/>
</dbReference>
<evidence type="ECO:0000256" key="2">
    <source>
        <dbReference type="ARBA" id="ARBA00010793"/>
    </source>
</evidence>
<keyword evidence="4" id="KW-0934">Plastid</keyword>
<dbReference type="OrthoDB" id="205639at2759"/>
<evidence type="ECO:0000256" key="3">
    <source>
        <dbReference type="ARBA" id="ARBA00022528"/>
    </source>
</evidence>
<dbReference type="GO" id="GO:0031969">
    <property type="term" value="C:chloroplast membrane"/>
    <property type="evidence" value="ECO:0007669"/>
    <property type="project" value="UniProtKB-SubCell"/>
</dbReference>
<accession>A0A1D5UVX1</accession>
<dbReference type="RefSeq" id="XP_044332007.1">
    <property type="nucleotide sequence ID" value="XM_044476072.1"/>
</dbReference>
<evidence type="ECO:0000313" key="12">
    <source>
        <dbReference type="Proteomes" id="UP000019116"/>
    </source>
</evidence>
<evidence type="ECO:0000256" key="8">
    <source>
        <dbReference type="ARBA" id="ARBA00023136"/>
    </source>
</evidence>
<dbReference type="Gramene" id="TraesJAG2D03G01178470.1">
    <property type="protein sequence ID" value="TraesJAG2D03G01178470.1"/>
    <property type="gene ID" value="TraesJAG2D03G01178470"/>
</dbReference>
<dbReference type="Gramene" id="TraesCS2D02G241700.1">
    <property type="protein sequence ID" value="TraesCS2D02G241700.1"/>
    <property type="gene ID" value="TraesCS2D02G241700"/>
</dbReference>
<evidence type="ECO:0000256" key="1">
    <source>
        <dbReference type="ARBA" id="ARBA00004508"/>
    </source>
</evidence>
<dbReference type="Gramene" id="TraesWEE_scaffold_020765_01G000100.1">
    <property type="protein sequence ID" value="TraesWEE_scaffold_020765_01G000100.1"/>
    <property type="gene ID" value="TraesWEE_scaffold_020765_01G000100"/>
</dbReference>